<evidence type="ECO:0000256" key="6">
    <source>
        <dbReference type="ARBA" id="ARBA00023242"/>
    </source>
</evidence>
<dbReference type="Gene3D" id="1.10.10.60">
    <property type="entry name" value="Homeodomain-like"/>
    <property type="match status" value="1"/>
</dbReference>
<dbReference type="GO" id="GO:0005634">
    <property type="term" value="C:nucleus"/>
    <property type="evidence" value="ECO:0007669"/>
    <property type="project" value="UniProtKB-SubCell"/>
</dbReference>
<keyword evidence="6" id="KW-0539">Nucleus</keyword>
<dbReference type="Proteomes" id="UP000326939">
    <property type="component" value="Chromosome 2"/>
</dbReference>
<name>A0A5N5NSU9_9ROSI</name>
<keyword evidence="5" id="KW-0804">Transcription</keyword>
<dbReference type="InterPro" id="IPR001005">
    <property type="entry name" value="SANT/Myb"/>
</dbReference>
<keyword evidence="4" id="KW-0238">DNA-binding</keyword>
<dbReference type="EMBL" id="VDCV01000002">
    <property type="protein sequence ID" value="KAB5569546.1"/>
    <property type="molecule type" value="Genomic_DNA"/>
</dbReference>
<dbReference type="CDD" id="cd00167">
    <property type="entry name" value="SANT"/>
    <property type="match status" value="1"/>
</dbReference>
<dbReference type="PANTHER" id="PTHR45675">
    <property type="entry name" value="MYB TRANSCRIPTION FACTOR-RELATED-RELATED"/>
    <property type="match status" value="1"/>
</dbReference>
<dbReference type="InterPro" id="IPR044676">
    <property type="entry name" value="EOBI/EOBII-like_plant"/>
</dbReference>
<dbReference type="InterPro" id="IPR017930">
    <property type="entry name" value="Myb_dom"/>
</dbReference>
<protein>
    <submittedName>
        <fullName evidence="10">Uncharacterized protein</fullName>
    </submittedName>
</protein>
<sequence>MDSQVRKYGYARTESEDQGMGVRKGPWTIDEDSLLAQYITIHGEGHWNTAARRAGWTEPDRWSKIAQQLPGRTDNEIKNYWRTRVQKQAKQLKCDVTSKQFRDTMRCVWIPQLSEKIRAESESHMDQLTTSPPSYCSGQIDIPVAASESGSDLFDPNFIPDISVSSALSDALDAQASPWSDLTDYQNPPCGQYYSDSMQNGSGSCPENDSGSWGWGWCQDGVDMQAMEQEGYGFIGSSSYDSRPAVVEDDTTIMKASEVMFMIKATLCISGRGRAPRFKDDLR</sequence>
<feature type="domain" description="HTH myb-type" evidence="9">
    <location>
        <begin position="19"/>
        <end position="89"/>
    </location>
</feature>
<dbReference type="PROSITE" id="PS50090">
    <property type="entry name" value="MYB_LIKE"/>
    <property type="match status" value="1"/>
</dbReference>
<gene>
    <name evidence="10" type="ORF">DKX38_003339</name>
</gene>
<dbReference type="SUPFAM" id="SSF46689">
    <property type="entry name" value="Homeodomain-like"/>
    <property type="match status" value="1"/>
</dbReference>
<accession>A0A5N5NSU9</accession>
<dbReference type="GO" id="GO:0043565">
    <property type="term" value="F:sequence-specific DNA binding"/>
    <property type="evidence" value="ECO:0007669"/>
    <property type="project" value="InterPro"/>
</dbReference>
<dbReference type="Pfam" id="PF00249">
    <property type="entry name" value="Myb_DNA-binding"/>
    <property type="match status" value="1"/>
</dbReference>
<organism evidence="10 11">
    <name type="scientific">Salix brachista</name>
    <dbReference type="NCBI Taxonomy" id="2182728"/>
    <lineage>
        <taxon>Eukaryota</taxon>
        <taxon>Viridiplantae</taxon>
        <taxon>Streptophyta</taxon>
        <taxon>Embryophyta</taxon>
        <taxon>Tracheophyta</taxon>
        <taxon>Spermatophyta</taxon>
        <taxon>Magnoliopsida</taxon>
        <taxon>eudicotyledons</taxon>
        <taxon>Gunneridae</taxon>
        <taxon>Pentapetalae</taxon>
        <taxon>rosids</taxon>
        <taxon>fabids</taxon>
        <taxon>Malpighiales</taxon>
        <taxon>Salicaceae</taxon>
        <taxon>Saliceae</taxon>
        <taxon>Salix</taxon>
    </lineage>
</organism>
<evidence type="ECO:0000256" key="5">
    <source>
        <dbReference type="ARBA" id="ARBA00023163"/>
    </source>
</evidence>
<dbReference type="InterPro" id="IPR009057">
    <property type="entry name" value="Homeodomain-like_sf"/>
</dbReference>
<evidence type="ECO:0000313" key="11">
    <source>
        <dbReference type="Proteomes" id="UP000326939"/>
    </source>
</evidence>
<feature type="domain" description="Myb-like" evidence="8">
    <location>
        <begin position="19"/>
        <end position="85"/>
    </location>
</feature>
<comment type="subcellular location">
    <subcellularLocation>
        <location evidence="1">Nucleus</location>
    </subcellularLocation>
</comment>
<keyword evidence="3" id="KW-0805">Transcription regulation</keyword>
<evidence type="ECO:0000256" key="4">
    <source>
        <dbReference type="ARBA" id="ARBA00023125"/>
    </source>
</evidence>
<evidence type="ECO:0000256" key="2">
    <source>
        <dbReference type="ARBA" id="ARBA00022737"/>
    </source>
</evidence>
<evidence type="ECO:0000313" key="10">
    <source>
        <dbReference type="EMBL" id="KAB5569546.1"/>
    </source>
</evidence>
<evidence type="ECO:0000256" key="7">
    <source>
        <dbReference type="SAM" id="MobiDB-lite"/>
    </source>
</evidence>
<dbReference type="AlphaFoldDB" id="A0A5N5NSU9"/>
<evidence type="ECO:0000259" key="9">
    <source>
        <dbReference type="PROSITE" id="PS51294"/>
    </source>
</evidence>
<comment type="caution">
    <text evidence="10">The sequence shown here is derived from an EMBL/GenBank/DDBJ whole genome shotgun (WGS) entry which is preliminary data.</text>
</comment>
<proteinExistence type="predicted"/>
<feature type="region of interest" description="Disordered" evidence="7">
    <location>
        <begin position="1"/>
        <end position="24"/>
    </location>
</feature>
<evidence type="ECO:0000259" key="8">
    <source>
        <dbReference type="PROSITE" id="PS50090"/>
    </source>
</evidence>
<keyword evidence="11" id="KW-1185">Reference proteome</keyword>
<evidence type="ECO:0000256" key="3">
    <source>
        <dbReference type="ARBA" id="ARBA00023015"/>
    </source>
</evidence>
<dbReference type="PANTHER" id="PTHR45675:SF31">
    <property type="entry name" value="MYB TRANSCRIPTION FACTOR"/>
    <property type="match status" value="1"/>
</dbReference>
<dbReference type="GO" id="GO:0003700">
    <property type="term" value="F:DNA-binding transcription factor activity"/>
    <property type="evidence" value="ECO:0007669"/>
    <property type="project" value="InterPro"/>
</dbReference>
<keyword evidence="2" id="KW-0677">Repeat</keyword>
<dbReference type="SMART" id="SM00717">
    <property type="entry name" value="SANT"/>
    <property type="match status" value="1"/>
</dbReference>
<reference evidence="11" key="1">
    <citation type="journal article" date="2019" name="Gigascience">
        <title>De novo genome assembly of the endangered Acer yangbiense, a plant species with extremely small populations endemic to Yunnan Province, China.</title>
        <authorList>
            <person name="Yang J."/>
            <person name="Wariss H.M."/>
            <person name="Tao L."/>
            <person name="Zhang R."/>
            <person name="Yun Q."/>
            <person name="Hollingsworth P."/>
            <person name="Dao Z."/>
            <person name="Luo G."/>
            <person name="Guo H."/>
            <person name="Ma Y."/>
            <person name="Sun W."/>
        </authorList>
    </citation>
    <scope>NUCLEOTIDE SEQUENCE [LARGE SCALE GENOMIC DNA]</scope>
    <source>
        <strain evidence="11">cv. br00</strain>
    </source>
</reference>
<evidence type="ECO:0000256" key="1">
    <source>
        <dbReference type="ARBA" id="ARBA00004123"/>
    </source>
</evidence>
<dbReference type="PROSITE" id="PS51294">
    <property type="entry name" value="HTH_MYB"/>
    <property type="match status" value="1"/>
</dbReference>